<sequence length="160" mass="16858">MNVSDASLSSLADSLAFTPALRHTAPPPSSTGAGTGVGVNGDGGSKILEAKLGKPGLESSAIPRYALLRCHLHNSSMFLRGRNIRACKGSRPTVKTLFSSCADILRPILALLAWCQDRAHGFPIVNYGMNARPTAGRTRSDDLMQVVGSLSCCPSYGDTR</sequence>
<protein>
    <submittedName>
        <fullName evidence="1">Uncharacterized protein</fullName>
    </submittedName>
</protein>
<organism evidence="1 2">
    <name type="scientific">Colletotrichum zoysiae</name>
    <dbReference type="NCBI Taxonomy" id="1216348"/>
    <lineage>
        <taxon>Eukaryota</taxon>
        <taxon>Fungi</taxon>
        <taxon>Dikarya</taxon>
        <taxon>Ascomycota</taxon>
        <taxon>Pezizomycotina</taxon>
        <taxon>Sordariomycetes</taxon>
        <taxon>Hypocreomycetidae</taxon>
        <taxon>Glomerellales</taxon>
        <taxon>Glomerellaceae</taxon>
        <taxon>Colletotrichum</taxon>
        <taxon>Colletotrichum graminicola species complex</taxon>
    </lineage>
</organism>
<dbReference type="AlphaFoldDB" id="A0AAD9HTU9"/>
<comment type="caution">
    <text evidence="1">The sequence shown here is derived from an EMBL/GenBank/DDBJ whole genome shotgun (WGS) entry which is preliminary data.</text>
</comment>
<dbReference type="EMBL" id="MU842810">
    <property type="protein sequence ID" value="KAK2035065.1"/>
    <property type="molecule type" value="Genomic_DNA"/>
</dbReference>
<evidence type="ECO:0000313" key="1">
    <source>
        <dbReference type="EMBL" id="KAK2035065.1"/>
    </source>
</evidence>
<keyword evidence="2" id="KW-1185">Reference proteome</keyword>
<accession>A0AAD9HTU9</accession>
<reference evidence="1" key="1">
    <citation type="submission" date="2021-06" db="EMBL/GenBank/DDBJ databases">
        <title>Comparative genomics, transcriptomics and evolutionary studies reveal genomic signatures of adaptation to plant cell wall in hemibiotrophic fungi.</title>
        <authorList>
            <consortium name="DOE Joint Genome Institute"/>
            <person name="Baroncelli R."/>
            <person name="Diaz J.F."/>
            <person name="Benocci T."/>
            <person name="Peng M."/>
            <person name="Battaglia E."/>
            <person name="Haridas S."/>
            <person name="Andreopoulos W."/>
            <person name="Labutti K."/>
            <person name="Pangilinan J."/>
            <person name="Floch G.L."/>
            <person name="Makela M.R."/>
            <person name="Henrissat B."/>
            <person name="Grigoriev I.V."/>
            <person name="Crouch J.A."/>
            <person name="De Vries R.P."/>
            <person name="Sukno S.A."/>
            <person name="Thon M.R."/>
        </authorList>
    </citation>
    <scope>NUCLEOTIDE SEQUENCE</scope>
    <source>
        <strain evidence="1">MAFF235873</strain>
    </source>
</reference>
<name>A0AAD9HTU9_9PEZI</name>
<dbReference type="Proteomes" id="UP001232148">
    <property type="component" value="Unassembled WGS sequence"/>
</dbReference>
<gene>
    <name evidence="1" type="ORF">LX32DRAFT_252711</name>
</gene>
<proteinExistence type="predicted"/>
<evidence type="ECO:0000313" key="2">
    <source>
        <dbReference type="Proteomes" id="UP001232148"/>
    </source>
</evidence>